<feature type="region of interest" description="Disordered" evidence="1">
    <location>
        <begin position="91"/>
        <end position="110"/>
    </location>
</feature>
<gene>
    <name evidence="2" type="ORF">ACHAWU_002990</name>
</gene>
<dbReference type="Proteomes" id="UP001530293">
    <property type="component" value="Unassembled WGS sequence"/>
</dbReference>
<proteinExistence type="predicted"/>
<evidence type="ECO:0000313" key="3">
    <source>
        <dbReference type="Proteomes" id="UP001530293"/>
    </source>
</evidence>
<sequence>MCVIIELLESIRSMPRGLPQSIPYSTTEARPPYYYPFSFLVLRSAPLPSGVEKSIWSSSIENITTRHDVTIPKALDIHLIVEGIGTTKTIAHSELPPETSARHSHVNHPE</sequence>
<reference evidence="2 3" key="1">
    <citation type="submission" date="2024-10" db="EMBL/GenBank/DDBJ databases">
        <title>Updated reference genomes for cyclostephanoid diatoms.</title>
        <authorList>
            <person name="Roberts W.R."/>
            <person name="Alverson A.J."/>
        </authorList>
    </citation>
    <scope>NUCLEOTIDE SEQUENCE [LARGE SCALE GENOMIC DNA]</scope>
    <source>
        <strain evidence="2 3">AJA232-27</strain>
    </source>
</reference>
<dbReference type="EMBL" id="JALLBG020000242">
    <property type="protein sequence ID" value="KAL3758057.1"/>
    <property type="molecule type" value="Genomic_DNA"/>
</dbReference>
<accession>A0ABD3M390</accession>
<evidence type="ECO:0000256" key="1">
    <source>
        <dbReference type="SAM" id="MobiDB-lite"/>
    </source>
</evidence>
<protein>
    <submittedName>
        <fullName evidence="2">Uncharacterized protein</fullName>
    </submittedName>
</protein>
<keyword evidence="3" id="KW-1185">Reference proteome</keyword>
<evidence type="ECO:0000313" key="2">
    <source>
        <dbReference type="EMBL" id="KAL3758057.1"/>
    </source>
</evidence>
<organism evidence="2 3">
    <name type="scientific">Discostella pseudostelligera</name>
    <dbReference type="NCBI Taxonomy" id="259834"/>
    <lineage>
        <taxon>Eukaryota</taxon>
        <taxon>Sar</taxon>
        <taxon>Stramenopiles</taxon>
        <taxon>Ochrophyta</taxon>
        <taxon>Bacillariophyta</taxon>
        <taxon>Coscinodiscophyceae</taxon>
        <taxon>Thalassiosirophycidae</taxon>
        <taxon>Stephanodiscales</taxon>
        <taxon>Stephanodiscaceae</taxon>
        <taxon>Discostella</taxon>
    </lineage>
</organism>
<dbReference type="AlphaFoldDB" id="A0ABD3M390"/>
<comment type="caution">
    <text evidence="2">The sequence shown here is derived from an EMBL/GenBank/DDBJ whole genome shotgun (WGS) entry which is preliminary data.</text>
</comment>
<name>A0ABD3M390_9STRA</name>